<evidence type="ECO:0000313" key="2">
    <source>
        <dbReference type="Proteomes" id="UP001054846"/>
    </source>
</evidence>
<evidence type="ECO:0000313" key="1">
    <source>
        <dbReference type="EMBL" id="UFP93919.1"/>
    </source>
</evidence>
<organism evidence="1 2">
    <name type="scientific">Gloeobacter morelensis MG652769</name>
    <dbReference type="NCBI Taxonomy" id="2781736"/>
    <lineage>
        <taxon>Bacteria</taxon>
        <taxon>Bacillati</taxon>
        <taxon>Cyanobacteriota</taxon>
        <taxon>Cyanophyceae</taxon>
        <taxon>Gloeobacterales</taxon>
        <taxon>Gloeobacteraceae</taxon>
        <taxon>Gloeobacter</taxon>
        <taxon>Gloeobacter morelensis</taxon>
    </lineage>
</organism>
<dbReference type="Gene3D" id="2.115.10.20">
    <property type="entry name" value="Glycosyl hydrolase domain, family 43"/>
    <property type="match status" value="1"/>
</dbReference>
<dbReference type="SUPFAM" id="SSF75005">
    <property type="entry name" value="Arabinanase/levansucrase/invertase"/>
    <property type="match status" value="1"/>
</dbReference>
<dbReference type="SUPFAM" id="SSF75011">
    <property type="entry name" value="3-carboxy-cis,cis-mucoante lactonizing enzyme"/>
    <property type="match status" value="1"/>
</dbReference>
<proteinExistence type="predicted"/>
<dbReference type="Proteomes" id="UP001054846">
    <property type="component" value="Chromosome"/>
</dbReference>
<dbReference type="InterPro" id="IPR023296">
    <property type="entry name" value="Glyco_hydro_beta-prop_sf"/>
</dbReference>
<protein>
    <submittedName>
        <fullName evidence="1">Uncharacterized protein</fullName>
    </submittedName>
</protein>
<name>A0ABY3PJX5_9CYAN</name>
<keyword evidence="2" id="KW-1185">Reference proteome</keyword>
<sequence length="382" mass="42215">MQDTIKFATLLAFALTIAGSTQLPPQAAAQTAPEDVLVSDPSEGIADPEFDQYFGRFTWVDGQGNVWLGNVDPQTGDFLPPNGKAILVDTGAVSILEVGNGPEWVYTSSGPQIVYTKYDNNGRFAIARGRQTGDTWEGALLQKASTRYGPYGSLDRFDPKPRISYVGRDAAGKQVVEWRYLDQPDSEAEIPGSIPPGGRWVEGLPAIVLPQRAKSTNRQAFFYNVETGELEQLTFDAGDKAHVFMWKAPEYNNEYIFLALIDETSIGVYRKVDGAWTRINTVKPPSVGNYLWSPEPFVHNGKSYLIMTTSTSDDQKSTTIPTDVWMAGIDPEVPFYKQVSDPSVKVRKDPEVFFTANGPYIYYSALRPNVIYRSDPGLGPAQ</sequence>
<dbReference type="RefSeq" id="WP_230840975.1">
    <property type="nucleotide sequence ID" value="NZ_CP063845.1"/>
</dbReference>
<reference evidence="1 2" key="1">
    <citation type="journal article" date="2021" name="Genome Biol. Evol.">
        <title>Complete Genome Sequencing of a Novel Gloeobacter Species from a Waterfall Cave in Mexico.</title>
        <authorList>
            <person name="Saw J.H."/>
            <person name="Cardona T."/>
            <person name="Montejano G."/>
        </authorList>
    </citation>
    <scope>NUCLEOTIDE SEQUENCE [LARGE SCALE GENOMIC DNA]</scope>
    <source>
        <strain evidence="1">MG652769</strain>
    </source>
</reference>
<gene>
    <name evidence="1" type="ORF">ISF26_19425</name>
</gene>
<dbReference type="EMBL" id="CP063845">
    <property type="protein sequence ID" value="UFP93919.1"/>
    <property type="molecule type" value="Genomic_DNA"/>
</dbReference>
<accession>A0ABY3PJX5</accession>